<name>A0A0F9ETD4_9ZZZZ</name>
<comment type="caution">
    <text evidence="1">The sequence shown here is derived from an EMBL/GenBank/DDBJ whole genome shotgun (WGS) entry which is preliminary data.</text>
</comment>
<dbReference type="AlphaFoldDB" id="A0A0F9ETD4"/>
<protein>
    <submittedName>
        <fullName evidence="1">Uncharacterized protein</fullName>
    </submittedName>
</protein>
<evidence type="ECO:0000313" key="1">
    <source>
        <dbReference type="EMBL" id="KKL77388.1"/>
    </source>
</evidence>
<accession>A0A0F9ETD4</accession>
<reference evidence="1" key="1">
    <citation type="journal article" date="2015" name="Nature">
        <title>Complex archaea that bridge the gap between prokaryotes and eukaryotes.</title>
        <authorList>
            <person name="Spang A."/>
            <person name="Saw J.H."/>
            <person name="Jorgensen S.L."/>
            <person name="Zaremba-Niedzwiedzka K."/>
            <person name="Martijn J."/>
            <person name="Lind A.E."/>
            <person name="van Eijk R."/>
            <person name="Schleper C."/>
            <person name="Guy L."/>
            <person name="Ettema T.J."/>
        </authorList>
    </citation>
    <scope>NUCLEOTIDE SEQUENCE</scope>
</reference>
<proteinExistence type="predicted"/>
<sequence length="76" mass="8426">MIEDFIASIPERYWTNPIRTVHSSDSGGFVNTVYLEHITIIAIPCCISMAALVGGGPHDEDCDAVKAVQSWEGRWF</sequence>
<gene>
    <name evidence="1" type="ORF">LCGC14_2035380</name>
</gene>
<organism evidence="1">
    <name type="scientific">marine sediment metagenome</name>
    <dbReference type="NCBI Taxonomy" id="412755"/>
    <lineage>
        <taxon>unclassified sequences</taxon>
        <taxon>metagenomes</taxon>
        <taxon>ecological metagenomes</taxon>
    </lineage>
</organism>
<dbReference type="EMBL" id="LAZR01023762">
    <property type="protein sequence ID" value="KKL77388.1"/>
    <property type="molecule type" value="Genomic_DNA"/>
</dbReference>